<dbReference type="InterPro" id="IPR050140">
    <property type="entry name" value="SRY-related_HMG-box_TF-like"/>
</dbReference>
<feature type="domain" description="HMG box" evidence="5">
    <location>
        <begin position="96"/>
        <end position="163"/>
    </location>
</feature>
<dbReference type="GO" id="GO:0005634">
    <property type="term" value="C:nucleus"/>
    <property type="evidence" value="ECO:0007669"/>
    <property type="project" value="UniProtKB-UniRule"/>
</dbReference>
<dbReference type="SMART" id="SM00398">
    <property type="entry name" value="HMG"/>
    <property type="match status" value="1"/>
</dbReference>
<dbReference type="InterPro" id="IPR009071">
    <property type="entry name" value="HMG_box_dom"/>
</dbReference>
<dbReference type="EMBL" id="KN831971">
    <property type="protein sequence ID" value="KIO04486.1"/>
    <property type="molecule type" value="Genomic_DNA"/>
</dbReference>
<dbReference type="Gene3D" id="1.10.30.10">
    <property type="entry name" value="High mobility group box domain"/>
    <property type="match status" value="1"/>
</dbReference>
<evidence type="ECO:0000256" key="1">
    <source>
        <dbReference type="ARBA" id="ARBA00023125"/>
    </source>
</evidence>
<dbReference type="GO" id="GO:0001228">
    <property type="term" value="F:DNA-binding transcription activator activity, RNA polymerase II-specific"/>
    <property type="evidence" value="ECO:0007669"/>
    <property type="project" value="TreeGrafter"/>
</dbReference>
<dbReference type="HOGENOM" id="CLU_027670_0_0_1"/>
<feature type="region of interest" description="Disordered" evidence="4">
    <location>
        <begin position="607"/>
        <end position="626"/>
    </location>
</feature>
<dbReference type="AlphaFoldDB" id="A0A0C3P9H1"/>
<dbReference type="STRING" id="870435.A0A0C3P9H1"/>
<feature type="compositionally biased region" description="Pro residues" evidence="4">
    <location>
        <begin position="203"/>
        <end position="216"/>
    </location>
</feature>
<dbReference type="PANTHER" id="PTHR10270">
    <property type="entry name" value="SOX TRANSCRIPTION FACTOR"/>
    <property type="match status" value="1"/>
</dbReference>
<dbReference type="GO" id="GO:0030154">
    <property type="term" value="P:cell differentiation"/>
    <property type="evidence" value="ECO:0007669"/>
    <property type="project" value="TreeGrafter"/>
</dbReference>
<feature type="DNA-binding region" description="HMG box" evidence="3">
    <location>
        <begin position="96"/>
        <end position="163"/>
    </location>
</feature>
<evidence type="ECO:0000313" key="6">
    <source>
        <dbReference type="EMBL" id="KIO04486.1"/>
    </source>
</evidence>
<dbReference type="OrthoDB" id="6247875at2759"/>
<feature type="compositionally biased region" description="Low complexity" evidence="4">
    <location>
        <begin position="281"/>
        <end position="293"/>
    </location>
</feature>
<accession>A0A0C3P9H1</accession>
<dbReference type="CDD" id="cd01389">
    <property type="entry name" value="HMG-box_ROX1-like"/>
    <property type="match status" value="1"/>
</dbReference>
<dbReference type="PROSITE" id="PS50118">
    <property type="entry name" value="HMG_BOX_2"/>
    <property type="match status" value="1"/>
</dbReference>
<dbReference type="GO" id="GO:0000978">
    <property type="term" value="F:RNA polymerase II cis-regulatory region sequence-specific DNA binding"/>
    <property type="evidence" value="ECO:0007669"/>
    <property type="project" value="TreeGrafter"/>
</dbReference>
<feature type="region of interest" description="Disordered" evidence="4">
    <location>
        <begin position="165"/>
        <end position="219"/>
    </location>
</feature>
<feature type="compositionally biased region" description="Basic and acidic residues" evidence="4">
    <location>
        <begin position="616"/>
        <end position="626"/>
    </location>
</feature>
<gene>
    <name evidence="6" type="ORF">M404DRAFT_551810</name>
</gene>
<dbReference type="PANTHER" id="PTHR10270:SF161">
    <property type="entry name" value="SEX-DETERMINING REGION Y PROTEIN"/>
    <property type="match status" value="1"/>
</dbReference>
<dbReference type="SUPFAM" id="SSF47095">
    <property type="entry name" value="HMG-box"/>
    <property type="match status" value="1"/>
</dbReference>
<evidence type="ECO:0000259" key="5">
    <source>
        <dbReference type="PROSITE" id="PS50118"/>
    </source>
</evidence>
<feature type="region of interest" description="Disordered" evidence="4">
    <location>
        <begin position="254"/>
        <end position="313"/>
    </location>
</feature>
<dbReference type="Proteomes" id="UP000054217">
    <property type="component" value="Unassembled WGS sequence"/>
</dbReference>
<dbReference type="InParanoid" id="A0A0C3P9H1"/>
<keyword evidence="7" id="KW-1185">Reference proteome</keyword>
<name>A0A0C3P9H1_PISTI</name>
<feature type="region of interest" description="Disordered" evidence="4">
    <location>
        <begin position="77"/>
        <end position="100"/>
    </location>
</feature>
<feature type="region of interest" description="Disordered" evidence="4">
    <location>
        <begin position="327"/>
        <end position="385"/>
    </location>
</feature>
<proteinExistence type="predicted"/>
<keyword evidence="1 3" id="KW-0238">DNA-binding</keyword>
<evidence type="ECO:0000313" key="7">
    <source>
        <dbReference type="Proteomes" id="UP000054217"/>
    </source>
</evidence>
<evidence type="ECO:0000256" key="4">
    <source>
        <dbReference type="SAM" id="MobiDB-lite"/>
    </source>
</evidence>
<dbReference type="InterPro" id="IPR036910">
    <property type="entry name" value="HMG_box_dom_sf"/>
</dbReference>
<organism evidence="6 7">
    <name type="scientific">Pisolithus tinctorius Marx 270</name>
    <dbReference type="NCBI Taxonomy" id="870435"/>
    <lineage>
        <taxon>Eukaryota</taxon>
        <taxon>Fungi</taxon>
        <taxon>Dikarya</taxon>
        <taxon>Basidiomycota</taxon>
        <taxon>Agaricomycotina</taxon>
        <taxon>Agaricomycetes</taxon>
        <taxon>Agaricomycetidae</taxon>
        <taxon>Boletales</taxon>
        <taxon>Sclerodermatineae</taxon>
        <taxon>Pisolithaceae</taxon>
        <taxon>Pisolithus</taxon>
    </lineage>
</organism>
<feature type="compositionally biased region" description="Polar residues" evidence="4">
    <location>
        <begin position="300"/>
        <end position="313"/>
    </location>
</feature>
<feature type="compositionally biased region" description="Polar residues" evidence="4">
    <location>
        <begin position="354"/>
        <end position="385"/>
    </location>
</feature>
<keyword evidence="3" id="KW-0539">Nucleus</keyword>
<evidence type="ECO:0000256" key="2">
    <source>
        <dbReference type="ARBA" id="ARBA00023163"/>
    </source>
</evidence>
<dbReference type="Pfam" id="PF00505">
    <property type="entry name" value="HMG_box"/>
    <property type="match status" value="1"/>
</dbReference>
<sequence length="626" mass="68138">MQTAASKQDHNTICGPTGTYKYGTVSSVFSRPSVVDAFPTPCYHLRVSCPSSVYLAAYCNTPRSSVYTMVGPIRTNDTPAEGASSTTTTRTTTVQPPRPPNAWILYRSDKLRQLPPAKGRPQADVSKMISKMWAEETDTVRLLYERMADARKAEHQRKYPEYRFQPVKKEERAKMREQQKVERERARAEKKSKRRATSARPAAQPPPVSTPVPAPSAPAATSPVVYATQYGMPPGYAMMQMSYYVTPHISNEARFGPAGPSPPISAAPSPQETSASPEPQPITEEQPTPSTSTAILPLPTSESQHSTASQHSLANTQYAPQSFLGAEVPPLVPHVPQPDQGSQVQGIEDHWQPSLPQSDQSQASSSCEPMQTPTPDWNNLTSSQLPPVDTQYQDFLSFDVGFPENHSFAQQSITDLLQFEGLQDIMSMSTGDGFFGLANLDPLSLVSHPQGELEVSVGVDVQPRDFSGELFANFDFSALEQPMDLNPATAVNDANDLASLLQAPSAPEEQAYSAARQRQPSIFTQDVMQFLNLEVAEGVLQDATVLPAASTVSPQQVRAHPQPPPHAQPMPIFTQVTNTPVAGQYVPPAGAANSTVRRVGGSWKPPVTIPESLDEQTSHHWDFSAA</sequence>
<evidence type="ECO:0000256" key="3">
    <source>
        <dbReference type="PROSITE-ProRule" id="PRU00267"/>
    </source>
</evidence>
<reference evidence="6 7" key="1">
    <citation type="submission" date="2014-04" db="EMBL/GenBank/DDBJ databases">
        <authorList>
            <consortium name="DOE Joint Genome Institute"/>
            <person name="Kuo A."/>
            <person name="Kohler A."/>
            <person name="Costa M.D."/>
            <person name="Nagy L.G."/>
            <person name="Floudas D."/>
            <person name="Copeland A."/>
            <person name="Barry K.W."/>
            <person name="Cichocki N."/>
            <person name="Veneault-Fourrey C."/>
            <person name="LaButti K."/>
            <person name="Lindquist E.A."/>
            <person name="Lipzen A."/>
            <person name="Lundell T."/>
            <person name="Morin E."/>
            <person name="Murat C."/>
            <person name="Sun H."/>
            <person name="Tunlid A."/>
            <person name="Henrissat B."/>
            <person name="Grigoriev I.V."/>
            <person name="Hibbett D.S."/>
            <person name="Martin F."/>
            <person name="Nordberg H.P."/>
            <person name="Cantor M.N."/>
            <person name="Hua S.X."/>
        </authorList>
    </citation>
    <scope>NUCLEOTIDE SEQUENCE [LARGE SCALE GENOMIC DNA]</scope>
    <source>
        <strain evidence="6 7">Marx 270</strain>
    </source>
</reference>
<reference evidence="7" key="2">
    <citation type="submission" date="2015-01" db="EMBL/GenBank/DDBJ databases">
        <title>Evolutionary Origins and Diversification of the Mycorrhizal Mutualists.</title>
        <authorList>
            <consortium name="DOE Joint Genome Institute"/>
            <consortium name="Mycorrhizal Genomics Consortium"/>
            <person name="Kohler A."/>
            <person name="Kuo A."/>
            <person name="Nagy L.G."/>
            <person name="Floudas D."/>
            <person name="Copeland A."/>
            <person name="Barry K.W."/>
            <person name="Cichocki N."/>
            <person name="Veneault-Fourrey C."/>
            <person name="LaButti K."/>
            <person name="Lindquist E.A."/>
            <person name="Lipzen A."/>
            <person name="Lundell T."/>
            <person name="Morin E."/>
            <person name="Murat C."/>
            <person name="Riley R."/>
            <person name="Ohm R."/>
            <person name="Sun H."/>
            <person name="Tunlid A."/>
            <person name="Henrissat B."/>
            <person name="Grigoriev I.V."/>
            <person name="Hibbett D.S."/>
            <person name="Martin F."/>
        </authorList>
    </citation>
    <scope>NUCLEOTIDE SEQUENCE [LARGE SCALE GENOMIC DNA]</scope>
    <source>
        <strain evidence="7">Marx 270</strain>
    </source>
</reference>
<keyword evidence="2" id="KW-0804">Transcription</keyword>
<feature type="compositionally biased region" description="Basic and acidic residues" evidence="4">
    <location>
        <begin position="165"/>
        <end position="189"/>
    </location>
</feature>
<protein>
    <recommendedName>
        <fullName evidence="5">HMG box domain-containing protein</fullName>
    </recommendedName>
</protein>